<feature type="repeat" description="TPR" evidence="3">
    <location>
        <begin position="195"/>
        <end position="228"/>
    </location>
</feature>
<dbReference type="OrthoDB" id="5469953at2"/>
<dbReference type="STRING" id="1121442.SAMN02745702_01103"/>
<dbReference type="InterPro" id="IPR019734">
    <property type="entry name" value="TPR_rpt"/>
</dbReference>
<reference evidence="4 5" key="1">
    <citation type="submission" date="2017-02" db="EMBL/GenBank/DDBJ databases">
        <authorList>
            <person name="Peterson S.W."/>
        </authorList>
    </citation>
    <scope>NUCLEOTIDE SEQUENCE [LARGE SCALE GENOMIC DNA]</scope>
    <source>
        <strain evidence="4 5">DSM 18034</strain>
    </source>
</reference>
<keyword evidence="1" id="KW-0677">Repeat</keyword>
<dbReference type="EMBL" id="FUYA01000003">
    <property type="protein sequence ID" value="SKA69320.1"/>
    <property type="molecule type" value="Genomic_DNA"/>
</dbReference>
<organism evidence="4 5">
    <name type="scientific">Desulfobaculum bizertense DSM 18034</name>
    <dbReference type="NCBI Taxonomy" id="1121442"/>
    <lineage>
        <taxon>Bacteria</taxon>
        <taxon>Pseudomonadati</taxon>
        <taxon>Thermodesulfobacteriota</taxon>
        <taxon>Desulfovibrionia</taxon>
        <taxon>Desulfovibrionales</taxon>
        <taxon>Desulfovibrionaceae</taxon>
        <taxon>Desulfobaculum</taxon>
    </lineage>
</organism>
<dbReference type="PANTHER" id="PTHR45586:SF1">
    <property type="entry name" value="LIPOPOLYSACCHARIDE ASSEMBLY PROTEIN B"/>
    <property type="match status" value="1"/>
</dbReference>
<dbReference type="Gene3D" id="1.25.40.10">
    <property type="entry name" value="Tetratricopeptide repeat domain"/>
    <property type="match status" value="1"/>
</dbReference>
<evidence type="ECO:0000313" key="5">
    <source>
        <dbReference type="Proteomes" id="UP000189733"/>
    </source>
</evidence>
<dbReference type="Pfam" id="PF13432">
    <property type="entry name" value="TPR_16"/>
    <property type="match status" value="2"/>
</dbReference>
<dbReference type="AlphaFoldDB" id="A0A1T4VWC5"/>
<dbReference type="PROSITE" id="PS50005">
    <property type="entry name" value="TPR"/>
    <property type="match status" value="1"/>
</dbReference>
<name>A0A1T4VWC5_9BACT</name>
<dbReference type="PANTHER" id="PTHR45586">
    <property type="entry name" value="TPR REPEAT-CONTAINING PROTEIN PA4667"/>
    <property type="match status" value="1"/>
</dbReference>
<evidence type="ECO:0000256" key="1">
    <source>
        <dbReference type="ARBA" id="ARBA00022737"/>
    </source>
</evidence>
<dbReference type="RefSeq" id="WP_078684404.1">
    <property type="nucleotide sequence ID" value="NZ_FUYA01000003.1"/>
</dbReference>
<dbReference type="Proteomes" id="UP000189733">
    <property type="component" value="Unassembled WGS sequence"/>
</dbReference>
<dbReference type="InterPro" id="IPR011990">
    <property type="entry name" value="TPR-like_helical_dom_sf"/>
</dbReference>
<sequence>MSIYPQILGIYSRKTESQIGLGTTQDHHHSKTYWYAVRKGDNQFCVQPLNARHVPSRPKTTLNKADFLMVFEPEPNYYEHHTAPALRSLVAKIQDGKENYKLGNLDAAERAFLKALLIDEDNVEANFGLGHIYIDKKQYKKLENALRHLLHMDETFDEECRQSFNTFGIALRKNGLHKEALRYYQRALEFNLFDENLHFNIARVFFELKNKEKCLDHVQKALTLAPDLVPAQKLLKYVHKYGVERESVSS</sequence>
<keyword evidence="2 3" id="KW-0802">TPR repeat</keyword>
<keyword evidence="5" id="KW-1185">Reference proteome</keyword>
<protein>
    <submittedName>
        <fullName evidence="4">Tetratricopeptide repeat-containing protein</fullName>
    </submittedName>
</protein>
<evidence type="ECO:0000256" key="2">
    <source>
        <dbReference type="ARBA" id="ARBA00022803"/>
    </source>
</evidence>
<proteinExistence type="predicted"/>
<gene>
    <name evidence="4" type="ORF">SAMN02745702_01103</name>
</gene>
<dbReference type="SMART" id="SM00028">
    <property type="entry name" value="TPR"/>
    <property type="match status" value="4"/>
</dbReference>
<dbReference type="SUPFAM" id="SSF48452">
    <property type="entry name" value="TPR-like"/>
    <property type="match status" value="1"/>
</dbReference>
<accession>A0A1T4VWC5</accession>
<dbReference type="InterPro" id="IPR051012">
    <property type="entry name" value="CellSynth/LPSAsmb/PSIAsmb"/>
</dbReference>
<evidence type="ECO:0000256" key="3">
    <source>
        <dbReference type="PROSITE-ProRule" id="PRU00339"/>
    </source>
</evidence>
<evidence type="ECO:0000313" key="4">
    <source>
        <dbReference type="EMBL" id="SKA69320.1"/>
    </source>
</evidence>